<dbReference type="SUPFAM" id="SSF55469">
    <property type="entry name" value="FMN-dependent nitroreductase-like"/>
    <property type="match status" value="1"/>
</dbReference>
<organism evidence="5">
    <name type="scientific">marine metagenome</name>
    <dbReference type="NCBI Taxonomy" id="408172"/>
    <lineage>
        <taxon>unclassified sequences</taxon>
        <taxon>metagenomes</taxon>
        <taxon>ecological metagenomes</taxon>
    </lineage>
</organism>
<feature type="non-terminal residue" evidence="5">
    <location>
        <position position="181"/>
    </location>
</feature>
<evidence type="ECO:0000256" key="2">
    <source>
        <dbReference type="ARBA" id="ARBA00022643"/>
    </source>
</evidence>
<dbReference type="InterPro" id="IPR029479">
    <property type="entry name" value="Nitroreductase"/>
</dbReference>
<dbReference type="InterPro" id="IPR000415">
    <property type="entry name" value="Nitroreductase-like"/>
</dbReference>
<evidence type="ECO:0000259" key="4">
    <source>
        <dbReference type="Pfam" id="PF00881"/>
    </source>
</evidence>
<dbReference type="Gene3D" id="3.40.109.10">
    <property type="entry name" value="NADH Oxidase"/>
    <property type="match status" value="1"/>
</dbReference>
<feature type="domain" description="Nitroreductase" evidence="4">
    <location>
        <begin position="18"/>
        <end position="180"/>
    </location>
</feature>
<accession>A0A382FBP4</accession>
<keyword evidence="1" id="KW-0285">Flavoprotein</keyword>
<gene>
    <name evidence="5" type="ORF">METZ01_LOCUS212381</name>
</gene>
<keyword evidence="2" id="KW-0288">FMN</keyword>
<evidence type="ECO:0000313" key="5">
    <source>
        <dbReference type="EMBL" id="SVB59527.1"/>
    </source>
</evidence>
<dbReference type="AlphaFoldDB" id="A0A382FBP4"/>
<dbReference type="EMBL" id="UINC01048686">
    <property type="protein sequence ID" value="SVB59527.1"/>
    <property type="molecule type" value="Genomic_DNA"/>
</dbReference>
<keyword evidence="3" id="KW-0560">Oxidoreductase</keyword>
<name>A0A382FBP4_9ZZZZ</name>
<sequence length="181" mass="20303">MRPIDPGSVGLFEALYSTRALRRFTDEPVSDEDLYQVIDAAIRAPAGGNMQVWHFLIVRDAEKRRKIGELYWQVWTEYGKQYLEDPSRIDSLPRQMRLVVRSTDDLARNIGKVPVHLFFCGPSEAAGTVYPAVQNALLACRGLGLGSVVTGFHRMHMDALRALLDIPENQTAHALLSVGWP</sequence>
<reference evidence="5" key="1">
    <citation type="submission" date="2018-05" db="EMBL/GenBank/DDBJ databases">
        <authorList>
            <person name="Lanie J.A."/>
            <person name="Ng W.-L."/>
            <person name="Kazmierczak K.M."/>
            <person name="Andrzejewski T.M."/>
            <person name="Davidsen T.M."/>
            <person name="Wayne K.J."/>
            <person name="Tettelin H."/>
            <person name="Glass J.I."/>
            <person name="Rusch D."/>
            <person name="Podicherti R."/>
            <person name="Tsui H.-C.T."/>
            <person name="Winkler M.E."/>
        </authorList>
    </citation>
    <scope>NUCLEOTIDE SEQUENCE</scope>
</reference>
<protein>
    <recommendedName>
        <fullName evidence="4">Nitroreductase domain-containing protein</fullName>
    </recommendedName>
</protein>
<proteinExistence type="predicted"/>
<dbReference type="PANTHER" id="PTHR23026">
    <property type="entry name" value="NADPH NITROREDUCTASE"/>
    <property type="match status" value="1"/>
</dbReference>
<dbReference type="GO" id="GO:0016491">
    <property type="term" value="F:oxidoreductase activity"/>
    <property type="evidence" value="ECO:0007669"/>
    <property type="project" value="UniProtKB-KW"/>
</dbReference>
<evidence type="ECO:0000256" key="3">
    <source>
        <dbReference type="ARBA" id="ARBA00023002"/>
    </source>
</evidence>
<dbReference type="PANTHER" id="PTHR23026:SF90">
    <property type="entry name" value="IODOTYROSINE DEIODINASE 1"/>
    <property type="match status" value="1"/>
</dbReference>
<dbReference type="InterPro" id="IPR050627">
    <property type="entry name" value="Nitroreductase/BluB"/>
</dbReference>
<dbReference type="CDD" id="cd02062">
    <property type="entry name" value="Nitro_FMN_reductase"/>
    <property type="match status" value="1"/>
</dbReference>
<evidence type="ECO:0000256" key="1">
    <source>
        <dbReference type="ARBA" id="ARBA00022630"/>
    </source>
</evidence>
<dbReference type="Pfam" id="PF00881">
    <property type="entry name" value="Nitroreductase"/>
    <property type="match status" value="1"/>
</dbReference>